<sequence length="199" mass="23375">MRRIYFDTNKKSEFIKRFPEILKSVSGKSLIISLIQENRELEDALDVLDMIIYDNSDYISNIIDFDKAILELDDENYLLPSSYKMKNTDFDFELLNKDIESFLDEEIKNIFILFDDNLKIDNKPDTIKIVDENSEEANNVIIIGKNHNIDKFSNIRGFLNDDEDDFNELIENIINDNYIIKKEKKGILEKIKGLFSRNG</sequence>
<dbReference type="OrthoDB" id="1701906at2"/>
<accession>H3NMU9</accession>
<keyword evidence="2" id="KW-1185">Reference proteome</keyword>
<organism evidence="1 2">
    <name type="scientific">Helcococcus kunzii ATCC 51366</name>
    <dbReference type="NCBI Taxonomy" id="883114"/>
    <lineage>
        <taxon>Bacteria</taxon>
        <taxon>Bacillati</taxon>
        <taxon>Bacillota</taxon>
        <taxon>Tissierellia</taxon>
        <taxon>Tissierellales</taxon>
        <taxon>Peptoniphilaceae</taxon>
        <taxon>Helcococcus</taxon>
    </lineage>
</organism>
<dbReference type="GeneID" id="96998666"/>
<evidence type="ECO:0000313" key="2">
    <source>
        <dbReference type="Proteomes" id="UP000004191"/>
    </source>
</evidence>
<gene>
    <name evidence="1" type="ORF">HMPREF9709_00660</name>
</gene>
<reference evidence="1 2" key="1">
    <citation type="submission" date="2012-01" db="EMBL/GenBank/DDBJ databases">
        <title>The Genome Sequence of Helcococcus kunzii ATCC 51366.</title>
        <authorList>
            <consortium name="The Broad Institute Genome Sequencing Platform"/>
            <person name="Earl A."/>
            <person name="Ward D."/>
            <person name="Feldgarden M."/>
            <person name="Gevers D."/>
            <person name="Huys G."/>
            <person name="Young S.K."/>
            <person name="Zeng Q."/>
            <person name="Gargeya S."/>
            <person name="Fitzgerald M."/>
            <person name="Haas B."/>
            <person name="Abouelleil A."/>
            <person name="Alvarado L."/>
            <person name="Arachchi H.M."/>
            <person name="Berlin A."/>
            <person name="Chapman S.B."/>
            <person name="Gearin G."/>
            <person name="Goldberg J."/>
            <person name="Griggs A."/>
            <person name="Gujja S."/>
            <person name="Hansen M."/>
            <person name="Heiman D."/>
            <person name="Howarth C."/>
            <person name="Larimer J."/>
            <person name="Lui A."/>
            <person name="MacDonald P.J.P."/>
            <person name="McCowen C."/>
            <person name="Montmayeur A."/>
            <person name="Murphy C."/>
            <person name="Neiman D."/>
            <person name="Pearson M."/>
            <person name="Priest M."/>
            <person name="Roberts A."/>
            <person name="Saif S."/>
            <person name="Shea T."/>
            <person name="Sisk P."/>
            <person name="Stolte C."/>
            <person name="Sykes S."/>
            <person name="Wortman J."/>
            <person name="Nusbaum C."/>
            <person name="Birren B."/>
        </authorList>
    </citation>
    <scope>NUCLEOTIDE SEQUENCE [LARGE SCALE GENOMIC DNA]</scope>
    <source>
        <strain evidence="1 2">ATCC 51366</strain>
    </source>
</reference>
<dbReference type="RefSeq" id="WP_005397934.1">
    <property type="nucleotide sequence ID" value="NZ_JH601088.1"/>
</dbReference>
<dbReference type="Proteomes" id="UP000004191">
    <property type="component" value="Unassembled WGS sequence"/>
</dbReference>
<dbReference type="EMBL" id="AGEI01000019">
    <property type="protein sequence ID" value="EHR34690.1"/>
    <property type="molecule type" value="Genomic_DNA"/>
</dbReference>
<dbReference type="STRING" id="883114.HMPREF9709_00660"/>
<comment type="caution">
    <text evidence="1">The sequence shown here is derived from an EMBL/GenBank/DDBJ whole genome shotgun (WGS) entry which is preliminary data.</text>
</comment>
<dbReference type="AlphaFoldDB" id="H3NMU9"/>
<dbReference type="PATRIC" id="fig|883114.3.peg.654"/>
<proteinExistence type="predicted"/>
<dbReference type="HOGENOM" id="CLU_1370564_0_0_9"/>
<evidence type="ECO:0000313" key="1">
    <source>
        <dbReference type="EMBL" id="EHR34690.1"/>
    </source>
</evidence>
<name>H3NMU9_9FIRM</name>
<protein>
    <submittedName>
        <fullName evidence="1">Uncharacterized protein</fullName>
    </submittedName>
</protein>